<reference evidence="12 13" key="1">
    <citation type="journal article" date="2023" name="bioRxiv">
        <title>High-quality genome assemblies of four members of thePodospora anserinaspecies complex.</title>
        <authorList>
            <person name="Ament-Velasquez S.L."/>
            <person name="Vogan A.A."/>
            <person name="Wallerman O."/>
            <person name="Hartmann F."/>
            <person name="Gautier V."/>
            <person name="Silar P."/>
            <person name="Giraud T."/>
            <person name="Johannesson H."/>
        </authorList>
    </citation>
    <scope>NUCLEOTIDE SEQUENCE [LARGE SCALE GENOMIC DNA]</scope>
    <source>
        <strain evidence="12 13">CBS 415.72m</strain>
    </source>
</reference>
<sequence>MPTSDLRLHPRGYKTHKWLDLDATYLIVKPKFSLRFRHADELRIESAMSDSYRFGDYNNGSQVGTNRGTIYNTFPQAPERSETPPRPFATIPFSRDPDFVNRGDILEQIDRRCSEPAARVALVGLGGIGKSQLAIEFAHRITEKQPDIWVFWVHAGMYERVEDGFRTIANTVKLAGRNEPKANIPQLVYSWLSNERNGRWIMILDSADDRDVFDNANIAHGTTSGNERERRPFATYLPQSQNGSIIVTTRNRELAFRLTGRRQNMIEVGPMAQTDALALLEKKLGSPADLNVAADLVQALDLVPLAISQAAAYIQARAPRSSPEKYLAEFRKSEHRKSSLLQYDAGDLRRDGGASNAVLTTWQISFDYIRSKRPSAADLLSLMSFFDRQGIPGWVLKPPRVTKEDILGRRIDEDGDTDFDNGRSATDGTVDDDMDGDTDSDLTDDSADTTDDGFEDDVAMLRDYCLIATTEMDEFEMHGLVQFSTRKWLEQCGQQETFKQKFIERMAASFPTGNYENWATCRNLFAHVQVAVAYQPSDDRNDIWATLLNNGGWFAWSQGRYEVAQRMVGKARRARENRLGKEDTASLDSMSLFALVLLDRGQWEEAEKLFVQVMETRKSKLGADHPSTLTSMANLASTYRNQGRWEEAEKLFVQVMETRKTKLGADHPDTLSSMANLAATYRKQGRWEEAEKLDVQVMETRKTKLGVDHPDTLTSMANLASTFWNQGRWEEAEKLEVQVMETSKTKLGADHPSTLTSIANLASTYSKQGRWEEAEKLDVQVMETRKTKLGADHPDTLTSMANLASTYRNQGRWEEAEKLEVQVMETRKTKLGADHPDTLSSMANLAATYRKQGRWEEAEKLFVQVMETRKSKLGADHPSTLTSMANLASTYRNQGRWEEAEKLFVQVMETRKTKLGADHPDTLSSMANLAATYRKQGRWEEAEKLFVQVMETRKTKLGADHPDTLLSMANLAATFWNQGRWEEAEKLEVQVMETSKTKLGADHPDTLSSMANLAFTWKSQGRHSTALALMKDCAQARQRRLGAEHPDTLSSLATVTKWGS</sequence>
<gene>
    <name evidence="12" type="ORF">QC762_0097620</name>
</gene>
<comment type="caution">
    <text evidence="12">The sequence shown here is derived from an EMBL/GenBank/DDBJ whole genome shotgun (WGS) entry which is preliminary data.</text>
</comment>
<accession>A0ABR0G830</accession>
<dbReference type="PANTHER" id="PTHR45783">
    <property type="entry name" value="KINESIN LIGHT CHAIN"/>
    <property type="match status" value="1"/>
</dbReference>
<feature type="compositionally biased region" description="Acidic residues" evidence="10">
    <location>
        <begin position="429"/>
        <end position="451"/>
    </location>
</feature>
<evidence type="ECO:0000313" key="13">
    <source>
        <dbReference type="Proteomes" id="UP001323405"/>
    </source>
</evidence>
<name>A0ABR0G830_9PEZI</name>
<dbReference type="PRINTS" id="PR00381">
    <property type="entry name" value="KINESINLIGHT"/>
</dbReference>
<evidence type="ECO:0000313" key="12">
    <source>
        <dbReference type="EMBL" id="KAK4651914.1"/>
    </source>
</evidence>
<dbReference type="InterPro" id="IPR027417">
    <property type="entry name" value="P-loop_NTPase"/>
</dbReference>
<dbReference type="PANTHER" id="PTHR45783:SF3">
    <property type="entry name" value="KINESIN LIGHT CHAIN"/>
    <property type="match status" value="1"/>
</dbReference>
<evidence type="ECO:0000256" key="5">
    <source>
        <dbReference type="ARBA" id="ARBA00022737"/>
    </source>
</evidence>
<dbReference type="NCBIfam" id="NF040586">
    <property type="entry name" value="FxSxx_TPR"/>
    <property type="match status" value="1"/>
</dbReference>
<dbReference type="SUPFAM" id="SSF52540">
    <property type="entry name" value="P-loop containing nucleoside triphosphate hydrolases"/>
    <property type="match status" value="1"/>
</dbReference>
<keyword evidence="4" id="KW-0493">Microtubule</keyword>
<dbReference type="SUPFAM" id="SSF48452">
    <property type="entry name" value="TPR-like"/>
    <property type="match status" value="4"/>
</dbReference>
<dbReference type="Pfam" id="PF13374">
    <property type="entry name" value="TPR_10"/>
    <property type="match status" value="3"/>
</dbReference>
<dbReference type="Gene3D" id="3.40.50.300">
    <property type="entry name" value="P-loop containing nucleotide triphosphate hydrolases"/>
    <property type="match status" value="1"/>
</dbReference>
<evidence type="ECO:0000256" key="1">
    <source>
        <dbReference type="ARBA" id="ARBA00004245"/>
    </source>
</evidence>
<evidence type="ECO:0000256" key="8">
    <source>
        <dbReference type="ARBA" id="ARBA00023175"/>
    </source>
</evidence>
<dbReference type="InterPro" id="IPR002151">
    <property type="entry name" value="Kinesin_light"/>
</dbReference>
<evidence type="ECO:0000256" key="10">
    <source>
        <dbReference type="SAM" id="MobiDB-lite"/>
    </source>
</evidence>
<organism evidence="12 13">
    <name type="scientific">Podospora pseudocomata</name>
    <dbReference type="NCBI Taxonomy" id="2093779"/>
    <lineage>
        <taxon>Eukaryota</taxon>
        <taxon>Fungi</taxon>
        <taxon>Dikarya</taxon>
        <taxon>Ascomycota</taxon>
        <taxon>Pezizomycotina</taxon>
        <taxon>Sordariomycetes</taxon>
        <taxon>Sordariomycetidae</taxon>
        <taxon>Sordariales</taxon>
        <taxon>Podosporaceae</taxon>
        <taxon>Podospora</taxon>
    </lineage>
</organism>
<evidence type="ECO:0000256" key="3">
    <source>
        <dbReference type="ARBA" id="ARBA00022490"/>
    </source>
</evidence>
<proteinExistence type="inferred from homology"/>
<feature type="domain" description="NB-ARC" evidence="11">
    <location>
        <begin position="115"/>
        <end position="284"/>
    </location>
</feature>
<keyword evidence="7" id="KW-0175">Coiled coil</keyword>
<dbReference type="GeneID" id="87903927"/>
<dbReference type="Proteomes" id="UP001323405">
    <property type="component" value="Unassembled WGS sequence"/>
</dbReference>
<evidence type="ECO:0000256" key="7">
    <source>
        <dbReference type="ARBA" id="ARBA00023054"/>
    </source>
</evidence>
<keyword evidence="8" id="KW-0505">Motor protein</keyword>
<dbReference type="Pfam" id="PF13424">
    <property type="entry name" value="TPR_12"/>
    <property type="match status" value="4"/>
</dbReference>
<keyword evidence="3" id="KW-0963">Cytoplasm</keyword>
<dbReference type="EMBL" id="JAFFHA010000008">
    <property type="protein sequence ID" value="KAK4651914.1"/>
    <property type="molecule type" value="Genomic_DNA"/>
</dbReference>
<protein>
    <recommendedName>
        <fullName evidence="11">NB-ARC domain-containing protein</fullName>
    </recommendedName>
</protein>
<evidence type="ECO:0000256" key="6">
    <source>
        <dbReference type="ARBA" id="ARBA00022803"/>
    </source>
</evidence>
<dbReference type="InterPro" id="IPR019734">
    <property type="entry name" value="TPR_rpt"/>
</dbReference>
<comment type="subcellular location">
    <subcellularLocation>
        <location evidence="1">Cytoplasm</location>
        <location evidence="1">Cytoskeleton</location>
    </subcellularLocation>
</comment>
<dbReference type="InterPro" id="IPR011990">
    <property type="entry name" value="TPR-like_helical_dom_sf"/>
</dbReference>
<evidence type="ECO:0000256" key="2">
    <source>
        <dbReference type="ARBA" id="ARBA00009622"/>
    </source>
</evidence>
<dbReference type="Pfam" id="PF00931">
    <property type="entry name" value="NB-ARC"/>
    <property type="match status" value="1"/>
</dbReference>
<keyword evidence="13" id="KW-1185">Reference proteome</keyword>
<comment type="similarity">
    <text evidence="2">Belongs to the kinesin light chain family.</text>
</comment>
<evidence type="ECO:0000256" key="4">
    <source>
        <dbReference type="ARBA" id="ARBA00022701"/>
    </source>
</evidence>
<evidence type="ECO:0000256" key="9">
    <source>
        <dbReference type="ARBA" id="ARBA00023212"/>
    </source>
</evidence>
<dbReference type="SMART" id="SM00028">
    <property type="entry name" value="TPR"/>
    <property type="match status" value="8"/>
</dbReference>
<feature type="region of interest" description="Disordered" evidence="10">
    <location>
        <begin position="407"/>
        <end position="451"/>
    </location>
</feature>
<dbReference type="InterPro" id="IPR002182">
    <property type="entry name" value="NB-ARC"/>
</dbReference>
<dbReference type="Gene3D" id="1.25.40.10">
    <property type="entry name" value="Tetratricopeptide repeat domain"/>
    <property type="match status" value="3"/>
</dbReference>
<dbReference type="RefSeq" id="XP_062740889.1">
    <property type="nucleotide sequence ID" value="XM_062884141.1"/>
</dbReference>
<keyword evidence="6" id="KW-0802">TPR repeat</keyword>
<keyword evidence="9" id="KW-0206">Cytoskeleton</keyword>
<evidence type="ECO:0000259" key="11">
    <source>
        <dbReference type="Pfam" id="PF00931"/>
    </source>
</evidence>
<keyword evidence="5" id="KW-0677">Repeat</keyword>